<dbReference type="SUPFAM" id="SSF46911">
    <property type="entry name" value="Ribosomal protein S18"/>
    <property type="match status" value="1"/>
</dbReference>
<evidence type="ECO:0000256" key="2">
    <source>
        <dbReference type="ARBA" id="ARBA00005589"/>
    </source>
</evidence>
<keyword evidence="3" id="KW-0809">Transit peptide</keyword>
<dbReference type="GO" id="GO:0005763">
    <property type="term" value="C:mitochondrial small ribosomal subunit"/>
    <property type="evidence" value="ECO:0007669"/>
    <property type="project" value="UniProtKB-ARBA"/>
</dbReference>
<keyword evidence="6 10" id="KW-0687">Ribonucleoprotein</keyword>
<organism evidence="11 12">
    <name type="scientific">Pleurodeles waltl</name>
    <name type="common">Iberian ribbed newt</name>
    <dbReference type="NCBI Taxonomy" id="8319"/>
    <lineage>
        <taxon>Eukaryota</taxon>
        <taxon>Metazoa</taxon>
        <taxon>Chordata</taxon>
        <taxon>Craniata</taxon>
        <taxon>Vertebrata</taxon>
        <taxon>Euteleostomi</taxon>
        <taxon>Amphibia</taxon>
        <taxon>Batrachia</taxon>
        <taxon>Caudata</taxon>
        <taxon>Salamandroidea</taxon>
        <taxon>Salamandridae</taxon>
        <taxon>Pleurodelinae</taxon>
        <taxon>Pleurodeles</taxon>
    </lineage>
</organism>
<evidence type="ECO:0000256" key="1">
    <source>
        <dbReference type="ARBA" id="ARBA00004173"/>
    </source>
</evidence>
<evidence type="ECO:0000256" key="7">
    <source>
        <dbReference type="ARBA" id="ARBA00035264"/>
    </source>
</evidence>
<comment type="similarity">
    <text evidence="2 10">Belongs to the bacterial ribosomal protein bS18 family.</text>
</comment>
<name>A0AAV7VV53_PLEWA</name>
<dbReference type="Gene3D" id="4.10.640.10">
    <property type="entry name" value="Ribosomal protein S18"/>
    <property type="match status" value="1"/>
</dbReference>
<dbReference type="GO" id="GO:0005743">
    <property type="term" value="C:mitochondrial inner membrane"/>
    <property type="evidence" value="ECO:0007669"/>
    <property type="project" value="UniProtKB-ARBA"/>
</dbReference>
<dbReference type="PRINTS" id="PR00974">
    <property type="entry name" value="RIBOSOMALS18"/>
</dbReference>
<evidence type="ECO:0000256" key="6">
    <source>
        <dbReference type="ARBA" id="ARBA00023274"/>
    </source>
</evidence>
<evidence type="ECO:0000256" key="3">
    <source>
        <dbReference type="ARBA" id="ARBA00022946"/>
    </source>
</evidence>
<dbReference type="InterPro" id="IPR001648">
    <property type="entry name" value="Ribosomal_bS18"/>
</dbReference>
<evidence type="ECO:0000313" key="11">
    <source>
        <dbReference type="EMBL" id="KAJ1205564.1"/>
    </source>
</evidence>
<dbReference type="NCBIfam" id="TIGR00165">
    <property type="entry name" value="S18"/>
    <property type="match status" value="1"/>
</dbReference>
<dbReference type="EMBL" id="JANPWB010000002">
    <property type="protein sequence ID" value="KAJ1205564.1"/>
    <property type="molecule type" value="Genomic_DNA"/>
</dbReference>
<comment type="caution">
    <text evidence="11">The sequence shown here is derived from an EMBL/GenBank/DDBJ whole genome shotgun (WGS) entry which is preliminary data.</text>
</comment>
<dbReference type="GO" id="GO:0032543">
    <property type="term" value="P:mitochondrial translation"/>
    <property type="evidence" value="ECO:0007669"/>
    <property type="project" value="TreeGrafter"/>
</dbReference>
<dbReference type="InterPro" id="IPR036870">
    <property type="entry name" value="Ribosomal_bS18_sf"/>
</dbReference>
<dbReference type="FunFam" id="4.10.640.10:FF:000007">
    <property type="entry name" value="28S ribosomal protein S18c, mitochondrial"/>
    <property type="match status" value="1"/>
</dbReference>
<dbReference type="GO" id="GO:0003735">
    <property type="term" value="F:structural constituent of ribosome"/>
    <property type="evidence" value="ECO:0007669"/>
    <property type="project" value="InterPro"/>
</dbReference>
<comment type="subcellular location">
    <subcellularLocation>
        <location evidence="1">Mitochondrion</location>
    </subcellularLocation>
</comment>
<proteinExistence type="inferred from homology"/>
<reference evidence="11" key="1">
    <citation type="journal article" date="2022" name="bioRxiv">
        <title>Sequencing and chromosome-scale assembly of the giantPleurodeles waltlgenome.</title>
        <authorList>
            <person name="Brown T."/>
            <person name="Elewa A."/>
            <person name="Iarovenko S."/>
            <person name="Subramanian E."/>
            <person name="Araus A.J."/>
            <person name="Petzold A."/>
            <person name="Susuki M."/>
            <person name="Suzuki K.-i.T."/>
            <person name="Hayashi T."/>
            <person name="Toyoda A."/>
            <person name="Oliveira C."/>
            <person name="Osipova E."/>
            <person name="Leigh N.D."/>
            <person name="Simon A."/>
            <person name="Yun M.H."/>
        </authorList>
    </citation>
    <scope>NUCLEOTIDE SEQUENCE</scope>
    <source>
        <strain evidence="11">20211129_DDA</strain>
        <tissue evidence="11">Liver</tissue>
    </source>
</reference>
<evidence type="ECO:0000256" key="5">
    <source>
        <dbReference type="ARBA" id="ARBA00023128"/>
    </source>
</evidence>
<dbReference type="GO" id="GO:0070181">
    <property type="term" value="F:small ribosomal subunit rRNA binding"/>
    <property type="evidence" value="ECO:0007669"/>
    <property type="project" value="TreeGrafter"/>
</dbReference>
<dbReference type="Pfam" id="PF01084">
    <property type="entry name" value="Ribosomal_S18"/>
    <property type="match status" value="1"/>
</dbReference>
<dbReference type="PANTHER" id="PTHR13479">
    <property type="entry name" value="30S RIBOSOMAL PROTEIN S18"/>
    <property type="match status" value="1"/>
</dbReference>
<evidence type="ECO:0000256" key="8">
    <source>
        <dbReference type="ARBA" id="ARBA00076783"/>
    </source>
</evidence>
<keyword evidence="12" id="KW-1185">Reference proteome</keyword>
<dbReference type="Proteomes" id="UP001066276">
    <property type="component" value="Chromosome 1_2"/>
</dbReference>
<dbReference type="PANTHER" id="PTHR13479:SF40">
    <property type="entry name" value="SMALL RIBOSOMAL SUBUNIT PROTEIN BS18M"/>
    <property type="match status" value="1"/>
</dbReference>
<dbReference type="PROSITE" id="PS00057">
    <property type="entry name" value="RIBOSOMAL_S18"/>
    <property type="match status" value="1"/>
</dbReference>
<protein>
    <recommendedName>
        <fullName evidence="7">Small ribosomal subunit protein bS18m</fullName>
    </recommendedName>
    <alternativeName>
        <fullName evidence="9">28S ribosomal protein S18-1, mitochondrial</fullName>
    </alternativeName>
    <alternativeName>
        <fullName evidence="8">28S ribosomal protein S18c, mitochondrial</fullName>
    </alternativeName>
</protein>
<evidence type="ECO:0000256" key="4">
    <source>
        <dbReference type="ARBA" id="ARBA00022980"/>
    </source>
</evidence>
<dbReference type="AlphaFoldDB" id="A0AAV7VV53"/>
<keyword evidence="5" id="KW-0496">Mitochondrion</keyword>
<accession>A0AAV7VV53</accession>
<evidence type="ECO:0000313" key="12">
    <source>
        <dbReference type="Proteomes" id="UP001066276"/>
    </source>
</evidence>
<sequence length="138" mass="15579">MMASVTGLRSRLGFCVSSMTAAPLATAVVTKKDYSVHQENVFYKDMPINLENPYKEPPKRCTLCQISVDYKNTQLLSQFVSPYTGRIYGRHITGLCAKKQKEISKAIKRAHIMGFMPVTYKDPAFLNDPKICDIKNPE</sequence>
<gene>
    <name evidence="11" type="ORF">NDU88_000992</name>
</gene>
<evidence type="ECO:0000256" key="10">
    <source>
        <dbReference type="RuleBase" id="RU003910"/>
    </source>
</evidence>
<keyword evidence="4 10" id="KW-0689">Ribosomal protein</keyword>
<evidence type="ECO:0000256" key="9">
    <source>
        <dbReference type="ARBA" id="ARBA00080084"/>
    </source>
</evidence>
<dbReference type="InterPro" id="IPR018275">
    <property type="entry name" value="Ribosomal_bS18_CS"/>
</dbReference>